<dbReference type="PROSITE" id="PS50097">
    <property type="entry name" value="BTB"/>
    <property type="match status" value="1"/>
</dbReference>
<dbReference type="InterPro" id="IPR000210">
    <property type="entry name" value="BTB/POZ_dom"/>
</dbReference>
<evidence type="ECO:0000313" key="3">
    <source>
        <dbReference type="EMBL" id="KLO06256.1"/>
    </source>
</evidence>
<reference evidence="3 4" key="1">
    <citation type="submission" date="2015-04" db="EMBL/GenBank/DDBJ databases">
        <title>Complete genome sequence of Schizopora paradoxa KUC8140, a cosmopolitan wood degrader in East Asia.</title>
        <authorList>
            <consortium name="DOE Joint Genome Institute"/>
            <person name="Min B."/>
            <person name="Park H."/>
            <person name="Jang Y."/>
            <person name="Kim J.-J."/>
            <person name="Kim K.H."/>
            <person name="Pangilinan J."/>
            <person name="Lipzen A."/>
            <person name="Riley R."/>
            <person name="Grigoriev I.V."/>
            <person name="Spatafora J.W."/>
            <person name="Choi I.-G."/>
        </authorList>
    </citation>
    <scope>NUCLEOTIDE SEQUENCE [LARGE SCALE GENOMIC DNA]</scope>
    <source>
        <strain evidence="3 4">KUC8140</strain>
    </source>
</reference>
<accession>A0A0H2RN41</accession>
<feature type="region of interest" description="Disordered" evidence="1">
    <location>
        <begin position="1"/>
        <end position="34"/>
    </location>
</feature>
<dbReference type="AlphaFoldDB" id="A0A0H2RN41"/>
<evidence type="ECO:0000256" key="1">
    <source>
        <dbReference type="SAM" id="MobiDB-lite"/>
    </source>
</evidence>
<dbReference type="SMART" id="SM00225">
    <property type="entry name" value="BTB"/>
    <property type="match status" value="1"/>
</dbReference>
<gene>
    <name evidence="3" type="ORF">SCHPADRAFT_695050</name>
</gene>
<dbReference type="InParanoid" id="A0A0H2RN41"/>
<sequence>MAPRTKRPRSNSSSQAETSSNKSPRTNPKPTPHDALWFDDGSIVLATDVHLYRVHKGVLARNSSVFKDMFNFPTSVEGGGMNDDATNAEEWDGVPMVKMAGDSDEDVYHLLMALYDREYHEKDKPTTLPIILALLNLSTKYDIPVIRQEVIRHLLIHFPSDQEKLDSDVDIPLFDENQETPKDVNFQLLASARRCNAGPILPMLFYTCAIEPLETIFEHITRFETEDFKRLIVGREQLISRWIQLFAKNTHGNTFARYSRHRKLHISSASMFNRSARDRYGGRLRETLCLLRRIRAQMHGAFSTNFLG</sequence>
<feature type="compositionally biased region" description="Low complexity" evidence="1">
    <location>
        <begin position="10"/>
        <end position="23"/>
    </location>
</feature>
<dbReference type="EMBL" id="KQ086222">
    <property type="protein sequence ID" value="KLO06256.1"/>
    <property type="molecule type" value="Genomic_DNA"/>
</dbReference>
<keyword evidence="4" id="KW-1185">Reference proteome</keyword>
<evidence type="ECO:0000259" key="2">
    <source>
        <dbReference type="PROSITE" id="PS50097"/>
    </source>
</evidence>
<evidence type="ECO:0000313" key="4">
    <source>
        <dbReference type="Proteomes" id="UP000053477"/>
    </source>
</evidence>
<organism evidence="3 4">
    <name type="scientific">Schizopora paradoxa</name>
    <dbReference type="NCBI Taxonomy" id="27342"/>
    <lineage>
        <taxon>Eukaryota</taxon>
        <taxon>Fungi</taxon>
        <taxon>Dikarya</taxon>
        <taxon>Basidiomycota</taxon>
        <taxon>Agaricomycotina</taxon>
        <taxon>Agaricomycetes</taxon>
        <taxon>Hymenochaetales</taxon>
        <taxon>Schizoporaceae</taxon>
        <taxon>Schizopora</taxon>
    </lineage>
</organism>
<dbReference type="OrthoDB" id="3027208at2759"/>
<proteinExistence type="predicted"/>
<dbReference type="Gene3D" id="3.30.710.10">
    <property type="entry name" value="Potassium Channel Kv1.1, Chain A"/>
    <property type="match status" value="1"/>
</dbReference>
<dbReference type="Proteomes" id="UP000053477">
    <property type="component" value="Unassembled WGS sequence"/>
</dbReference>
<dbReference type="InterPro" id="IPR011333">
    <property type="entry name" value="SKP1/BTB/POZ_sf"/>
</dbReference>
<feature type="domain" description="BTB" evidence="2">
    <location>
        <begin position="41"/>
        <end position="123"/>
    </location>
</feature>
<name>A0A0H2RN41_9AGAM</name>
<dbReference type="CDD" id="cd18186">
    <property type="entry name" value="BTB_POZ_ZBTB_KLHL-like"/>
    <property type="match status" value="1"/>
</dbReference>
<protein>
    <recommendedName>
        <fullName evidence="2">BTB domain-containing protein</fullName>
    </recommendedName>
</protein>